<comment type="caution">
    <text evidence="1">The sequence shown here is derived from an EMBL/GenBank/DDBJ whole genome shotgun (WGS) entry which is preliminary data.</text>
</comment>
<evidence type="ECO:0000313" key="2">
    <source>
        <dbReference type="Proteomes" id="UP000196074"/>
    </source>
</evidence>
<proteinExistence type="predicted"/>
<dbReference type="EMBL" id="NFLC01000003">
    <property type="protein sequence ID" value="OUQ11320.1"/>
    <property type="molecule type" value="Genomic_DNA"/>
</dbReference>
<name>A0A1Y4R1X1_9ENTE</name>
<gene>
    <name evidence="1" type="ORF">B5E88_02365</name>
</gene>
<organism evidence="1 2">
    <name type="scientific">Enterococcus cecorum</name>
    <dbReference type="NCBI Taxonomy" id="44008"/>
    <lineage>
        <taxon>Bacteria</taxon>
        <taxon>Bacillati</taxon>
        <taxon>Bacillota</taxon>
        <taxon>Bacilli</taxon>
        <taxon>Lactobacillales</taxon>
        <taxon>Enterococcaceae</taxon>
        <taxon>Enterococcus</taxon>
    </lineage>
</organism>
<sequence>MLFNNKSKYLFCIKDVKRLGQPRAYKFVQNVGKVREVKTFPDELAYTPKWLVAEHRFRS</sequence>
<reference evidence="2" key="1">
    <citation type="submission" date="2017-04" db="EMBL/GenBank/DDBJ databases">
        <title>Function of individual gut microbiota members based on whole genome sequencing of pure cultures obtained from chicken caecum.</title>
        <authorList>
            <person name="Medvecky M."/>
            <person name="Cejkova D."/>
            <person name="Polansky O."/>
            <person name="Karasova D."/>
            <person name="Kubasova T."/>
            <person name="Cizek A."/>
            <person name="Rychlik I."/>
        </authorList>
    </citation>
    <scope>NUCLEOTIDE SEQUENCE [LARGE SCALE GENOMIC DNA]</scope>
    <source>
        <strain evidence="2">An144</strain>
    </source>
</reference>
<protein>
    <submittedName>
        <fullName evidence="1">Uncharacterized protein</fullName>
    </submittedName>
</protein>
<evidence type="ECO:0000313" key="1">
    <source>
        <dbReference type="EMBL" id="OUQ11320.1"/>
    </source>
</evidence>
<accession>A0A1Y4R1X1</accession>
<dbReference type="Proteomes" id="UP000196074">
    <property type="component" value="Unassembled WGS sequence"/>
</dbReference>
<dbReference type="AlphaFoldDB" id="A0A1Y4R1X1"/>